<dbReference type="Pfam" id="PF02449">
    <property type="entry name" value="Glyco_hydro_42"/>
    <property type="match status" value="1"/>
</dbReference>
<feature type="domain" description="Agarase CBM-like" evidence="4">
    <location>
        <begin position="48"/>
        <end position="225"/>
    </location>
</feature>
<dbReference type="EMBL" id="JAVDVX010000002">
    <property type="protein sequence ID" value="MDR7089245.1"/>
    <property type="molecule type" value="Genomic_DNA"/>
</dbReference>
<evidence type="ECO:0000259" key="3">
    <source>
        <dbReference type="Pfam" id="PF02449"/>
    </source>
</evidence>
<name>A0ABU1UVQ6_9GAMM</name>
<dbReference type="RefSeq" id="WP_310070111.1">
    <property type="nucleotide sequence ID" value="NZ_JAVDVX010000002.1"/>
</dbReference>
<proteinExistence type="predicted"/>
<dbReference type="SUPFAM" id="SSF51445">
    <property type="entry name" value="(Trans)glycosidases"/>
    <property type="match status" value="1"/>
</dbReference>
<dbReference type="Gene3D" id="3.20.20.80">
    <property type="entry name" value="Glycosidases"/>
    <property type="match status" value="1"/>
</dbReference>
<keyword evidence="6" id="KW-1185">Reference proteome</keyword>
<dbReference type="InterPro" id="IPR017853">
    <property type="entry name" value="GH"/>
</dbReference>
<accession>A0ABU1UVQ6</accession>
<evidence type="ECO:0000256" key="1">
    <source>
        <dbReference type="ARBA" id="ARBA00022801"/>
    </source>
</evidence>
<organism evidence="5 6">
    <name type="scientific">Cellvibrio fibrivorans</name>
    <dbReference type="NCBI Taxonomy" id="126350"/>
    <lineage>
        <taxon>Bacteria</taxon>
        <taxon>Pseudomonadati</taxon>
        <taxon>Pseudomonadota</taxon>
        <taxon>Gammaproteobacteria</taxon>
        <taxon>Cellvibrionales</taxon>
        <taxon>Cellvibrionaceae</taxon>
        <taxon>Cellvibrio</taxon>
    </lineage>
</organism>
<dbReference type="EC" id="3.2.1.81" evidence="5"/>
<dbReference type="Gene3D" id="2.60.120.430">
    <property type="entry name" value="Galactose-binding lectin"/>
    <property type="match status" value="1"/>
</dbReference>
<evidence type="ECO:0000256" key="2">
    <source>
        <dbReference type="ARBA" id="ARBA00023295"/>
    </source>
</evidence>
<evidence type="ECO:0000313" key="5">
    <source>
        <dbReference type="EMBL" id="MDR7089245.1"/>
    </source>
</evidence>
<feature type="domain" description="Glycoside hydrolase family 42 N-terminal" evidence="3">
    <location>
        <begin position="485"/>
        <end position="654"/>
    </location>
</feature>
<gene>
    <name evidence="5" type="ORF">J2X05_001251</name>
</gene>
<dbReference type="GO" id="GO:0033916">
    <property type="term" value="F:beta-agarase activity"/>
    <property type="evidence" value="ECO:0007669"/>
    <property type="project" value="UniProtKB-EC"/>
</dbReference>
<evidence type="ECO:0000313" key="6">
    <source>
        <dbReference type="Proteomes" id="UP001253595"/>
    </source>
</evidence>
<dbReference type="InterPro" id="IPR013529">
    <property type="entry name" value="Glyco_hydro_42_N"/>
</dbReference>
<keyword evidence="2 5" id="KW-0326">Glycosidase</keyword>
<dbReference type="Pfam" id="PF17992">
    <property type="entry name" value="Agarase_CBM"/>
    <property type="match status" value="1"/>
</dbReference>
<comment type="caution">
    <text evidence="5">The sequence shown here is derived from an EMBL/GenBank/DDBJ whole genome shotgun (WGS) entry which is preliminary data.</text>
</comment>
<protein>
    <submittedName>
        <fullName evidence="5">Agarase</fullName>
        <ecNumber evidence="5">3.2.1.81</ecNumber>
    </submittedName>
</protein>
<dbReference type="InterPro" id="IPR040669">
    <property type="entry name" value="Agarase_CBM"/>
</dbReference>
<evidence type="ECO:0000259" key="4">
    <source>
        <dbReference type="Pfam" id="PF17992"/>
    </source>
</evidence>
<reference evidence="5 6" key="1">
    <citation type="submission" date="2023-07" db="EMBL/GenBank/DDBJ databases">
        <title>Sorghum-associated microbial communities from plants grown in Nebraska, USA.</title>
        <authorList>
            <person name="Schachtman D."/>
        </authorList>
    </citation>
    <scope>NUCLEOTIDE SEQUENCE [LARGE SCALE GENOMIC DNA]</scope>
    <source>
        <strain evidence="5 6">BE190</strain>
    </source>
</reference>
<dbReference type="Proteomes" id="UP001253595">
    <property type="component" value="Unassembled WGS sequence"/>
</dbReference>
<dbReference type="PROSITE" id="PS51257">
    <property type="entry name" value="PROKAR_LIPOPROTEIN"/>
    <property type="match status" value="1"/>
</dbReference>
<keyword evidence="1 5" id="KW-0378">Hydrolase</keyword>
<sequence>MKNSQHLNQIILCIISLFLIASCAEPKHKKGKNDKINLLEVKERILLDFENESDIKAIELQNARSKLIVNEGNHGLEINFDSLNNHDSSVYINPSNTWNFNDYESAALVLDIENSTKSSTHIYIYTYDKSGAFQLSNVAVPAESNNSYLIELKVPSFLLNTGIRNDPPSWPHNYISTIWRGGTKTLDTSAITSIRLLISGVLENKQLIIDNLRVVKPNNFDPEYLTGLVDEYGQNAKQDFAGKVYSADQLRSFSQQEQENLTDQQFPSRSTFNGWINGPKLKSTGYFRAEKYQGKWSLVDPEGYLFFSNGIANIRMANTSTITGYDFDAALIKQRDAGDYTPEDSIGLNTAPKQAWSSRHISSQLRADMFTWLPSYSEAAGANYGYRRSVHSGSLKKGETFSFYRANLARKYATQNEEALMQDWRDTTIKRMHNWGFTSFGNWVDASFYQMNRLPYFANGWIIGDFKTVNSGNDYWGAMPDPFDPVFTQRTNKAIKKIADEVKNNPWCVGVFIDNEKSWGSMGSPSLQYGIVINGLKKNANDSPLKQEFINHLKNKYQNIESLNTAWDLKHTSWAQLSRPVELTSYNAQMLGDFSELLYLYADAYFSRVDKALTKYMPNHLYMGPRFAHWAMTPEVLKAAAKYVDVMSYNYYREGIDQPYWDFLAELDKPSIIGEFHNGAIDSGLLNPGLIHAESQFDRGEKYKSYLNSVIENPYFVGAHWFQYIDSPLTGRAYDGENYNVGFVSVADIPYTPLVKAAQEVNKSLYIKRFGK</sequence>